<dbReference type="PROSITE" id="PS50043">
    <property type="entry name" value="HTH_LUXR_2"/>
    <property type="match status" value="1"/>
</dbReference>
<organism evidence="2 3">
    <name type="scientific">Streptomyces bungoensis</name>
    <dbReference type="NCBI Taxonomy" id="285568"/>
    <lineage>
        <taxon>Bacteria</taxon>
        <taxon>Bacillati</taxon>
        <taxon>Actinomycetota</taxon>
        <taxon>Actinomycetes</taxon>
        <taxon>Kitasatosporales</taxon>
        <taxon>Streptomycetaceae</taxon>
        <taxon>Streptomyces</taxon>
    </lineage>
</organism>
<proteinExistence type="predicted"/>
<dbReference type="Gene3D" id="1.10.10.10">
    <property type="entry name" value="Winged helix-like DNA-binding domain superfamily/Winged helix DNA-binding domain"/>
    <property type="match status" value="1"/>
</dbReference>
<dbReference type="InterPro" id="IPR000014">
    <property type="entry name" value="PAS"/>
</dbReference>
<gene>
    <name evidence="2" type="ORF">AQJ66_29690</name>
</gene>
<dbReference type="OrthoDB" id="46486at2"/>
<dbReference type="InterPro" id="IPR000792">
    <property type="entry name" value="Tscrpt_reg_LuxR_C"/>
</dbReference>
<dbReference type="STRING" id="285568.AQJ66_29690"/>
<dbReference type="Proteomes" id="UP000053024">
    <property type="component" value="Unassembled WGS sequence"/>
</dbReference>
<protein>
    <submittedName>
        <fullName evidence="2">LuxR family transcriptional regulator</fullName>
    </submittedName>
</protein>
<dbReference type="AlphaFoldDB" id="A0A101SRU0"/>
<evidence type="ECO:0000313" key="3">
    <source>
        <dbReference type="Proteomes" id="UP000053024"/>
    </source>
</evidence>
<dbReference type="CDD" id="cd00130">
    <property type="entry name" value="PAS"/>
    <property type="match status" value="1"/>
</dbReference>
<sequence>MCDWVSESSPANYLALFRQSSMCMANLDPEFEVLEANRPFVRQFGWGPGHGSGRNLCEFLHPSVRGKLQDELVRLADGRRSRFADRVVALDAQDSVFLGEMTGIAMRGESGRVARILVLIDPDESGTEPQIVPARKKLFSPMHARILEGVAAGESTLQLATKLFLSRGGVEYHVASLLRRMKVTNRPALISKSYSMGVFALGQWPPRVRPEFVSE</sequence>
<dbReference type="GO" id="GO:0003677">
    <property type="term" value="F:DNA binding"/>
    <property type="evidence" value="ECO:0007669"/>
    <property type="project" value="InterPro"/>
</dbReference>
<dbReference type="InterPro" id="IPR036388">
    <property type="entry name" value="WH-like_DNA-bd_sf"/>
</dbReference>
<dbReference type="InterPro" id="IPR013656">
    <property type="entry name" value="PAS_4"/>
</dbReference>
<dbReference type="Pfam" id="PF08448">
    <property type="entry name" value="PAS_4"/>
    <property type="match status" value="1"/>
</dbReference>
<dbReference type="InterPro" id="IPR016032">
    <property type="entry name" value="Sig_transdc_resp-reg_C-effctor"/>
</dbReference>
<dbReference type="Gene3D" id="3.30.450.20">
    <property type="entry name" value="PAS domain"/>
    <property type="match status" value="1"/>
</dbReference>
<dbReference type="EMBL" id="LMWX01000055">
    <property type="protein sequence ID" value="KUN79047.1"/>
    <property type="molecule type" value="Genomic_DNA"/>
</dbReference>
<comment type="caution">
    <text evidence="2">The sequence shown here is derived from an EMBL/GenBank/DDBJ whole genome shotgun (WGS) entry which is preliminary data.</text>
</comment>
<dbReference type="RefSeq" id="WP_061928163.1">
    <property type="nucleotide sequence ID" value="NZ_JBEYBH010000035.1"/>
</dbReference>
<dbReference type="SUPFAM" id="SSF46894">
    <property type="entry name" value="C-terminal effector domain of the bipartite response regulators"/>
    <property type="match status" value="1"/>
</dbReference>
<evidence type="ECO:0000313" key="2">
    <source>
        <dbReference type="EMBL" id="KUN79047.1"/>
    </source>
</evidence>
<dbReference type="Pfam" id="PF00196">
    <property type="entry name" value="GerE"/>
    <property type="match status" value="1"/>
</dbReference>
<dbReference type="SMART" id="SM00421">
    <property type="entry name" value="HTH_LUXR"/>
    <property type="match status" value="1"/>
</dbReference>
<dbReference type="SMART" id="SM00091">
    <property type="entry name" value="PAS"/>
    <property type="match status" value="1"/>
</dbReference>
<accession>A0A101SRU0</accession>
<reference evidence="2 3" key="1">
    <citation type="submission" date="2015-10" db="EMBL/GenBank/DDBJ databases">
        <title>Draft genome sequence of Streptomyces bungoensis DSM 41781, type strain for the species Streptomyces bungoensis.</title>
        <authorList>
            <person name="Ruckert C."/>
            <person name="Winkler A."/>
            <person name="Kalinowski J."/>
            <person name="Kampfer P."/>
            <person name="Glaeser S."/>
        </authorList>
    </citation>
    <scope>NUCLEOTIDE SEQUENCE [LARGE SCALE GENOMIC DNA]</scope>
    <source>
        <strain evidence="2 3">DSM 41781</strain>
    </source>
</reference>
<dbReference type="InterPro" id="IPR035965">
    <property type="entry name" value="PAS-like_dom_sf"/>
</dbReference>
<keyword evidence="3" id="KW-1185">Reference proteome</keyword>
<dbReference type="GO" id="GO:0006355">
    <property type="term" value="P:regulation of DNA-templated transcription"/>
    <property type="evidence" value="ECO:0007669"/>
    <property type="project" value="InterPro"/>
</dbReference>
<feature type="domain" description="HTH luxR-type" evidence="1">
    <location>
        <begin position="132"/>
        <end position="197"/>
    </location>
</feature>
<name>A0A101SRU0_9ACTN</name>
<dbReference type="SUPFAM" id="SSF55785">
    <property type="entry name" value="PYP-like sensor domain (PAS domain)"/>
    <property type="match status" value="1"/>
</dbReference>
<evidence type="ECO:0000259" key="1">
    <source>
        <dbReference type="PROSITE" id="PS50043"/>
    </source>
</evidence>